<organism evidence="4 5">
    <name type="scientific">Arcobacter caeni</name>
    <dbReference type="NCBI Taxonomy" id="1912877"/>
    <lineage>
        <taxon>Bacteria</taxon>
        <taxon>Pseudomonadati</taxon>
        <taxon>Campylobacterota</taxon>
        <taxon>Epsilonproteobacteria</taxon>
        <taxon>Campylobacterales</taxon>
        <taxon>Arcobacteraceae</taxon>
        <taxon>Arcobacter</taxon>
    </lineage>
</organism>
<dbReference type="InterPro" id="IPR012677">
    <property type="entry name" value="Nucleotide-bd_a/b_plait_sf"/>
</dbReference>
<proteinExistence type="predicted"/>
<dbReference type="InterPro" id="IPR052462">
    <property type="entry name" value="SLIRP/GR-RBP-like"/>
</dbReference>
<dbReference type="PROSITE" id="PS50102">
    <property type="entry name" value="RRM"/>
    <property type="match status" value="1"/>
</dbReference>
<dbReference type="SUPFAM" id="SSF54928">
    <property type="entry name" value="RNA-binding domain, RBD"/>
    <property type="match status" value="1"/>
</dbReference>
<dbReference type="EMBL" id="MUXE01000003">
    <property type="protein sequence ID" value="PUE65825.1"/>
    <property type="molecule type" value="Genomic_DNA"/>
</dbReference>
<dbReference type="SMART" id="SM00360">
    <property type="entry name" value="RRM"/>
    <property type="match status" value="1"/>
</dbReference>
<keyword evidence="1" id="KW-0694">RNA-binding</keyword>
<feature type="compositionally biased region" description="Basic and acidic residues" evidence="2">
    <location>
        <begin position="67"/>
        <end position="88"/>
    </location>
</feature>
<evidence type="ECO:0000256" key="1">
    <source>
        <dbReference type="ARBA" id="ARBA00022884"/>
    </source>
</evidence>
<protein>
    <submittedName>
        <fullName evidence="4">RNA-binding protein</fullName>
    </submittedName>
</protein>
<dbReference type="RefSeq" id="WP_108558187.1">
    <property type="nucleotide sequence ID" value="NZ_MUXE01000003.1"/>
</dbReference>
<dbReference type="OrthoDB" id="9798855at2"/>
<dbReference type="InterPro" id="IPR035979">
    <property type="entry name" value="RBD_domain_sf"/>
</dbReference>
<comment type="caution">
    <text evidence="4">The sequence shown here is derived from an EMBL/GenBank/DDBJ whole genome shotgun (WGS) entry which is preliminary data.</text>
</comment>
<evidence type="ECO:0000256" key="2">
    <source>
        <dbReference type="SAM" id="MobiDB-lite"/>
    </source>
</evidence>
<feature type="region of interest" description="Disordered" evidence="2">
    <location>
        <begin position="65"/>
        <end position="88"/>
    </location>
</feature>
<dbReference type="Gene3D" id="3.30.70.330">
    <property type="match status" value="1"/>
</dbReference>
<sequence>MNIYVGNLSYRMNDKELEEVFTKFGAVKSAKVIMDRETGKSKGFGFIEMEDSAAGTKAIEALNGNENEGRTLRVNEAQPRAEKPRRQF</sequence>
<evidence type="ECO:0000259" key="3">
    <source>
        <dbReference type="PROSITE" id="PS50102"/>
    </source>
</evidence>
<name>A0A363D3B4_9BACT</name>
<dbReference type="Proteomes" id="UP000251135">
    <property type="component" value="Unassembled WGS sequence"/>
</dbReference>
<dbReference type="InterPro" id="IPR000504">
    <property type="entry name" value="RRM_dom"/>
</dbReference>
<evidence type="ECO:0000313" key="5">
    <source>
        <dbReference type="Proteomes" id="UP000251135"/>
    </source>
</evidence>
<dbReference type="AlphaFoldDB" id="A0A363D3B4"/>
<dbReference type="PANTHER" id="PTHR48027">
    <property type="entry name" value="HETEROGENEOUS NUCLEAR RIBONUCLEOPROTEIN 87F-RELATED"/>
    <property type="match status" value="1"/>
</dbReference>
<dbReference type="GO" id="GO:0003723">
    <property type="term" value="F:RNA binding"/>
    <property type="evidence" value="ECO:0007669"/>
    <property type="project" value="UniProtKB-KW"/>
</dbReference>
<keyword evidence="5" id="KW-1185">Reference proteome</keyword>
<dbReference type="InterPro" id="IPR048289">
    <property type="entry name" value="RRM2_NsCP33-like"/>
</dbReference>
<feature type="domain" description="RRM" evidence="3">
    <location>
        <begin position="1"/>
        <end position="79"/>
    </location>
</feature>
<dbReference type="CDD" id="cd21608">
    <property type="entry name" value="RRM2_NsCP33_like"/>
    <property type="match status" value="1"/>
</dbReference>
<gene>
    <name evidence="4" type="ORF">B0174_03085</name>
</gene>
<evidence type="ECO:0000313" key="4">
    <source>
        <dbReference type="EMBL" id="PUE65825.1"/>
    </source>
</evidence>
<reference evidence="4 5" key="1">
    <citation type="submission" date="2017-02" db="EMBL/GenBank/DDBJ databases">
        <title>Arcobacter caeni sp. nov, a new Arcobacter species isolated from reclaimed water.</title>
        <authorList>
            <person name="Figueras M.J."/>
            <person name="Perez-Cataluna A."/>
            <person name="Salas-Masso N."/>
        </authorList>
    </citation>
    <scope>NUCLEOTIDE SEQUENCE [LARGE SCALE GENOMIC DNA]</scope>
    <source>
        <strain evidence="4 5">RW17-10</strain>
    </source>
</reference>
<dbReference type="Pfam" id="PF00076">
    <property type="entry name" value="RRM_1"/>
    <property type="match status" value="1"/>
</dbReference>
<accession>A0A363D3B4</accession>